<accession>A0ABP4RI44</accession>
<dbReference type="PANTHER" id="PTHR35807">
    <property type="entry name" value="TRANSCRIPTIONAL REGULATOR REDD-RELATED"/>
    <property type="match status" value="1"/>
</dbReference>
<sequence>MSGRSELGVELDAHQAEADLEQARHAPPARKAALLRETLGPWRGQVLAGIGSRPLRAVAGRWEELRLSVLEDWAEAEPALGRHRELVGVLGVAVAEHPLRERIRAQLMLAFHRSGRQADALRLYHRGAVLVEELGLEPSHLLRALHAAILRDEPALWWSDAGTRPLKAALADSR</sequence>
<dbReference type="EMBL" id="BAAAMU010000038">
    <property type="protein sequence ID" value="GAA1647848.1"/>
    <property type="molecule type" value="Genomic_DNA"/>
</dbReference>
<organism evidence="4 5">
    <name type="scientific">Nonomuraea maheshkhaliensis</name>
    <dbReference type="NCBI Taxonomy" id="419590"/>
    <lineage>
        <taxon>Bacteria</taxon>
        <taxon>Bacillati</taxon>
        <taxon>Actinomycetota</taxon>
        <taxon>Actinomycetes</taxon>
        <taxon>Streptosporangiales</taxon>
        <taxon>Streptosporangiaceae</taxon>
        <taxon>Nonomuraea</taxon>
    </lineage>
</organism>
<comment type="caution">
    <text evidence="4">The sequence shown here is derived from an EMBL/GenBank/DDBJ whole genome shotgun (WGS) entry which is preliminary data.</text>
</comment>
<evidence type="ECO:0000256" key="1">
    <source>
        <dbReference type="ARBA" id="ARBA00023015"/>
    </source>
</evidence>
<keyword evidence="5" id="KW-1185">Reference proteome</keyword>
<evidence type="ECO:0000259" key="3">
    <source>
        <dbReference type="SMART" id="SM01043"/>
    </source>
</evidence>
<dbReference type="Proteomes" id="UP001500064">
    <property type="component" value="Unassembled WGS sequence"/>
</dbReference>
<name>A0ABP4RI44_9ACTN</name>
<reference evidence="5" key="1">
    <citation type="journal article" date="2019" name="Int. J. Syst. Evol. Microbiol.">
        <title>The Global Catalogue of Microorganisms (GCM) 10K type strain sequencing project: providing services to taxonomists for standard genome sequencing and annotation.</title>
        <authorList>
            <consortium name="The Broad Institute Genomics Platform"/>
            <consortium name="The Broad Institute Genome Sequencing Center for Infectious Disease"/>
            <person name="Wu L."/>
            <person name="Ma J."/>
        </authorList>
    </citation>
    <scope>NUCLEOTIDE SEQUENCE [LARGE SCALE GENOMIC DNA]</scope>
    <source>
        <strain evidence="5">JCM 13929</strain>
    </source>
</reference>
<dbReference type="InterPro" id="IPR051677">
    <property type="entry name" value="AfsR-DnrI-RedD_regulator"/>
</dbReference>
<proteinExistence type="predicted"/>
<dbReference type="InterPro" id="IPR005158">
    <property type="entry name" value="BTAD"/>
</dbReference>
<keyword evidence="1" id="KW-0805">Transcription regulation</keyword>
<dbReference type="CDD" id="cd15831">
    <property type="entry name" value="BTAD"/>
    <property type="match status" value="1"/>
</dbReference>
<dbReference type="Pfam" id="PF03704">
    <property type="entry name" value="BTAD"/>
    <property type="match status" value="1"/>
</dbReference>
<dbReference type="SMART" id="SM01043">
    <property type="entry name" value="BTAD"/>
    <property type="match status" value="1"/>
</dbReference>
<evidence type="ECO:0000256" key="2">
    <source>
        <dbReference type="ARBA" id="ARBA00023163"/>
    </source>
</evidence>
<gene>
    <name evidence="4" type="ORF">GCM10009733_051190</name>
</gene>
<feature type="domain" description="Bacterial transcriptional activator" evidence="3">
    <location>
        <begin position="11"/>
        <end position="150"/>
    </location>
</feature>
<protein>
    <recommendedName>
        <fullName evidence="3">Bacterial transcriptional activator domain-containing protein</fullName>
    </recommendedName>
</protein>
<dbReference type="PANTHER" id="PTHR35807:SF1">
    <property type="entry name" value="TRANSCRIPTIONAL REGULATOR REDD"/>
    <property type="match status" value="1"/>
</dbReference>
<evidence type="ECO:0000313" key="5">
    <source>
        <dbReference type="Proteomes" id="UP001500064"/>
    </source>
</evidence>
<evidence type="ECO:0000313" key="4">
    <source>
        <dbReference type="EMBL" id="GAA1647848.1"/>
    </source>
</evidence>
<dbReference type="RefSeq" id="WP_346108660.1">
    <property type="nucleotide sequence ID" value="NZ_BAAAMU010000038.1"/>
</dbReference>
<keyword evidence="2" id="KW-0804">Transcription</keyword>
<dbReference type="InterPro" id="IPR011990">
    <property type="entry name" value="TPR-like_helical_dom_sf"/>
</dbReference>
<dbReference type="Gene3D" id="1.25.40.10">
    <property type="entry name" value="Tetratricopeptide repeat domain"/>
    <property type="match status" value="1"/>
</dbReference>
<dbReference type="SUPFAM" id="SSF48452">
    <property type="entry name" value="TPR-like"/>
    <property type="match status" value="1"/>
</dbReference>